<dbReference type="InterPro" id="IPR050426">
    <property type="entry name" value="Glycosyltransferase_28"/>
</dbReference>
<sequence length="392" mass="41086">MRVALSSHANPSHLVGVLAAARAIRAAGHDVVVVSGPSVAEQIERAGFPMVPVPSLMSTDEIIAALTNGTPWPRSGPPDRPPAHPFITPWTHRQATDITDALRPLAPDCVLRDSTELGGYIAAQCLGVPHGTVDIAPLSPCAAPGALAELNQLRAAFGLPAVDDPWHPVRSFRIGLVPADYYPPELRWPDANYYQPSVADEAADAEPCPLPAGDGPLVLASLGMNAPVFDQRATALLNAIITALGELPVTGVVALGMDPDGWAGARPGNVRLESFVPQRALLRHCGLFITHAGFNGVREAFGAGVPMVAVPLFGDHPASARRLGELGVATVVDPAAATADAMRAAIGRVLDDPGFRDRAARLRQRMGLLPRMDRMPDDLRALVAGAAPVIGK</sequence>
<dbReference type="PROSITE" id="PS00375">
    <property type="entry name" value="UDPGT"/>
    <property type="match status" value="1"/>
</dbReference>
<evidence type="ECO:0000256" key="2">
    <source>
        <dbReference type="RuleBase" id="RU003718"/>
    </source>
</evidence>
<name>A0A6G9YQI3_9NOCA</name>
<comment type="similarity">
    <text evidence="2">Belongs to the UDP-glycosyltransferase family.</text>
</comment>
<keyword evidence="2" id="KW-0328">Glycosyltransferase</keyword>
<protein>
    <submittedName>
        <fullName evidence="3">Glycosyltransferase</fullName>
    </submittedName>
</protein>
<accession>A0A6G9YQI3</accession>
<dbReference type="Pfam" id="PF00201">
    <property type="entry name" value="UDPGT"/>
    <property type="match status" value="1"/>
</dbReference>
<evidence type="ECO:0000313" key="3">
    <source>
        <dbReference type="EMBL" id="QIS15565.1"/>
    </source>
</evidence>
<organism evidence="3 4">
    <name type="scientific">Nocardia arthritidis</name>
    <dbReference type="NCBI Taxonomy" id="228602"/>
    <lineage>
        <taxon>Bacteria</taxon>
        <taxon>Bacillati</taxon>
        <taxon>Actinomycetota</taxon>
        <taxon>Actinomycetes</taxon>
        <taxon>Mycobacteriales</taxon>
        <taxon>Nocardiaceae</taxon>
        <taxon>Nocardia</taxon>
    </lineage>
</organism>
<keyword evidence="1 2" id="KW-0808">Transferase</keyword>
<evidence type="ECO:0000313" key="4">
    <source>
        <dbReference type="Proteomes" id="UP000503540"/>
    </source>
</evidence>
<dbReference type="AlphaFoldDB" id="A0A6G9YQI3"/>
<dbReference type="CDD" id="cd03784">
    <property type="entry name" value="GT1_Gtf-like"/>
    <property type="match status" value="1"/>
</dbReference>
<dbReference type="InterPro" id="IPR002213">
    <property type="entry name" value="UDP_glucos_trans"/>
</dbReference>
<dbReference type="Gene3D" id="3.40.50.2000">
    <property type="entry name" value="Glycogen Phosphorylase B"/>
    <property type="match status" value="2"/>
</dbReference>
<dbReference type="GO" id="GO:0017000">
    <property type="term" value="P:antibiotic biosynthetic process"/>
    <property type="evidence" value="ECO:0007669"/>
    <property type="project" value="UniProtKB-ARBA"/>
</dbReference>
<dbReference type="PANTHER" id="PTHR48050:SF13">
    <property type="entry name" value="STEROL 3-BETA-GLUCOSYLTRANSFERASE UGT80A2"/>
    <property type="match status" value="1"/>
</dbReference>
<gene>
    <name evidence="3" type="ORF">F5544_38720</name>
</gene>
<evidence type="ECO:0000256" key="1">
    <source>
        <dbReference type="ARBA" id="ARBA00022679"/>
    </source>
</evidence>
<proteinExistence type="inferred from homology"/>
<keyword evidence="4" id="KW-1185">Reference proteome</keyword>
<dbReference type="GO" id="GO:0008194">
    <property type="term" value="F:UDP-glycosyltransferase activity"/>
    <property type="evidence" value="ECO:0007669"/>
    <property type="project" value="InterPro"/>
</dbReference>
<reference evidence="3 4" key="1">
    <citation type="journal article" date="2019" name="ACS Chem. Biol.">
        <title>Identification and Mobilization of a Cryptic Antibiotic Biosynthesis Gene Locus from a Human-Pathogenic Nocardia Isolate.</title>
        <authorList>
            <person name="Herisse M."/>
            <person name="Ishida K."/>
            <person name="Porter J.L."/>
            <person name="Howden B."/>
            <person name="Hertweck C."/>
            <person name="Stinear T.P."/>
            <person name="Pidot S.J."/>
        </authorList>
    </citation>
    <scope>NUCLEOTIDE SEQUENCE [LARGE SCALE GENOMIC DNA]</scope>
    <source>
        <strain evidence="3 4">AUSMDU00012717</strain>
    </source>
</reference>
<dbReference type="KEGG" id="nah:F5544_38720"/>
<dbReference type="PANTHER" id="PTHR48050">
    <property type="entry name" value="STEROL 3-BETA-GLUCOSYLTRANSFERASE"/>
    <property type="match status" value="1"/>
</dbReference>
<dbReference type="Proteomes" id="UP000503540">
    <property type="component" value="Chromosome"/>
</dbReference>
<dbReference type="SUPFAM" id="SSF53756">
    <property type="entry name" value="UDP-Glycosyltransferase/glycogen phosphorylase"/>
    <property type="match status" value="1"/>
</dbReference>
<dbReference type="EMBL" id="CP046172">
    <property type="protein sequence ID" value="QIS15565.1"/>
    <property type="molecule type" value="Genomic_DNA"/>
</dbReference>
<dbReference type="RefSeq" id="WP_167477791.1">
    <property type="nucleotide sequence ID" value="NZ_CP046172.1"/>
</dbReference>
<dbReference type="InterPro" id="IPR035595">
    <property type="entry name" value="UDP_glycos_trans_CS"/>
</dbReference>